<dbReference type="InterPro" id="IPR013791">
    <property type="entry name" value="RNA3'-term_phos_cycl_insert"/>
</dbReference>
<comment type="similarity">
    <text evidence="1">Belongs to the RNA 3'-terminal cyclase family. Type 1 subfamily.</text>
</comment>
<dbReference type="Gene3D" id="3.65.10.20">
    <property type="entry name" value="RNA 3'-terminal phosphate cyclase domain"/>
    <property type="match status" value="1"/>
</dbReference>
<dbReference type="GO" id="GO:0006396">
    <property type="term" value="P:RNA processing"/>
    <property type="evidence" value="ECO:0007669"/>
    <property type="project" value="UniProtKB-UniRule"/>
</dbReference>
<evidence type="ECO:0000256" key="3">
    <source>
        <dbReference type="ARBA" id="ARBA00022741"/>
    </source>
</evidence>
<dbReference type="NCBIfam" id="NF003246">
    <property type="entry name" value="PRK04204.1-2"/>
    <property type="match status" value="1"/>
</dbReference>
<keyword evidence="11" id="KW-1185">Reference proteome</keyword>
<organism evidence="9 10">
    <name type="scientific">Vibrio mangrovi</name>
    <dbReference type="NCBI Taxonomy" id="474394"/>
    <lineage>
        <taxon>Bacteria</taxon>
        <taxon>Pseudomonadati</taxon>
        <taxon>Pseudomonadota</taxon>
        <taxon>Gammaproteobacteria</taxon>
        <taxon>Vibrionales</taxon>
        <taxon>Vibrionaceae</taxon>
        <taxon>Vibrio</taxon>
    </lineage>
</organism>
<keyword evidence="3" id="KW-0547">Nucleotide-binding</keyword>
<dbReference type="Proteomes" id="UP000196125">
    <property type="component" value="Unassembled WGS sequence"/>
</dbReference>
<dbReference type="InterPro" id="IPR000228">
    <property type="entry name" value="RNA3'_term_phos_cyc"/>
</dbReference>
<evidence type="ECO:0000256" key="1">
    <source>
        <dbReference type="ARBA" id="ARBA00009206"/>
    </source>
</evidence>
<dbReference type="EMBL" id="JAWRCO010000001">
    <property type="protein sequence ID" value="MDW6002510.1"/>
    <property type="molecule type" value="Genomic_DNA"/>
</dbReference>
<feature type="domain" description="RNA 3'-terminal phosphate cyclase" evidence="6">
    <location>
        <begin position="11"/>
        <end position="331"/>
    </location>
</feature>
<dbReference type="NCBIfam" id="TIGR03399">
    <property type="entry name" value="RNA_3prim_cycl"/>
    <property type="match status" value="1"/>
</dbReference>
<evidence type="ECO:0000256" key="4">
    <source>
        <dbReference type="ARBA" id="ARBA00024481"/>
    </source>
</evidence>
<evidence type="ECO:0000313" key="11">
    <source>
        <dbReference type="Proteomes" id="UP001283366"/>
    </source>
</evidence>
<dbReference type="Pfam" id="PF05189">
    <property type="entry name" value="RTC_insert"/>
    <property type="match status" value="1"/>
</dbReference>
<name>A0A1Y6IYQ3_9VIBR</name>
<dbReference type="PANTHER" id="PTHR11096:SF0">
    <property type="entry name" value="RNA 3'-TERMINAL PHOSPHATE CYCLASE"/>
    <property type="match status" value="1"/>
</dbReference>
<dbReference type="EMBL" id="FXXI01000007">
    <property type="protein sequence ID" value="SMS01960.1"/>
    <property type="molecule type" value="Genomic_DNA"/>
</dbReference>
<dbReference type="AlphaFoldDB" id="A0A1Y6IYQ3"/>
<evidence type="ECO:0000313" key="10">
    <source>
        <dbReference type="Proteomes" id="UP000196125"/>
    </source>
</evidence>
<keyword evidence="2 9" id="KW-0436">Ligase</keyword>
<dbReference type="RefSeq" id="WP_087481979.1">
    <property type="nucleotide sequence ID" value="NZ_AP024883.1"/>
</dbReference>
<dbReference type="PANTHER" id="PTHR11096">
    <property type="entry name" value="RNA 3' TERMINAL PHOSPHATE CYCLASE"/>
    <property type="match status" value="1"/>
</dbReference>
<dbReference type="SUPFAM" id="SSF52913">
    <property type="entry name" value="RNA 3'-terminal phosphate cyclase, RPTC, insert domain"/>
    <property type="match status" value="1"/>
</dbReference>
<evidence type="ECO:0000313" key="9">
    <source>
        <dbReference type="EMBL" id="SMS01960.1"/>
    </source>
</evidence>
<dbReference type="Gene3D" id="3.30.360.20">
    <property type="entry name" value="RNA 3'-terminal phosphate cyclase, insert domain"/>
    <property type="match status" value="1"/>
</dbReference>
<gene>
    <name evidence="9" type="primary">rtcA</name>
    <name evidence="8" type="ORF">SBX37_06495</name>
    <name evidence="9" type="ORF">VIM7927_03271</name>
</gene>
<dbReference type="InterPro" id="IPR037136">
    <property type="entry name" value="RNA3'_phos_cyclase_dom_sf"/>
</dbReference>
<dbReference type="GO" id="GO:0003963">
    <property type="term" value="F:RNA-3'-phosphate cyclase activity"/>
    <property type="evidence" value="ECO:0007669"/>
    <property type="project" value="UniProtKB-UniRule"/>
</dbReference>
<dbReference type="GO" id="GO:0000166">
    <property type="term" value="F:nucleotide binding"/>
    <property type="evidence" value="ECO:0007669"/>
    <property type="project" value="UniProtKB-KW"/>
</dbReference>
<accession>A0A1Y6IYQ3</accession>
<dbReference type="PIRSF" id="PIRSF005378">
    <property type="entry name" value="RNA3'_term_phos_cycl_euk"/>
    <property type="match status" value="1"/>
</dbReference>
<proteinExistence type="inferred from homology"/>
<dbReference type="InterPro" id="IPR017770">
    <property type="entry name" value="RNA3'_term_phos_cyc_type_1"/>
</dbReference>
<evidence type="ECO:0000256" key="2">
    <source>
        <dbReference type="ARBA" id="ARBA00022598"/>
    </source>
</evidence>
<feature type="domain" description="RNA 3'-terminal phosphate cyclase insert" evidence="7">
    <location>
        <begin position="196"/>
        <end position="279"/>
    </location>
</feature>
<dbReference type="Pfam" id="PF01137">
    <property type="entry name" value="RTC"/>
    <property type="match status" value="1"/>
</dbReference>
<dbReference type="SUPFAM" id="SSF55205">
    <property type="entry name" value="EPT/RTPC-like"/>
    <property type="match status" value="2"/>
</dbReference>
<dbReference type="Proteomes" id="UP001283366">
    <property type="component" value="Unassembled WGS sequence"/>
</dbReference>
<comment type="catalytic activity">
    <reaction evidence="4">
        <text>a 3'-end 3'-phospho-ribonucleotide-RNA + ATP = a 3'-end 2',3'-cyclophospho-ribonucleotide-RNA + AMP + diphosphate</text>
        <dbReference type="Rhea" id="RHEA:23976"/>
        <dbReference type="Rhea" id="RHEA-COMP:10463"/>
        <dbReference type="Rhea" id="RHEA-COMP:10464"/>
        <dbReference type="ChEBI" id="CHEBI:30616"/>
        <dbReference type="ChEBI" id="CHEBI:33019"/>
        <dbReference type="ChEBI" id="CHEBI:83062"/>
        <dbReference type="ChEBI" id="CHEBI:83064"/>
        <dbReference type="ChEBI" id="CHEBI:456215"/>
        <dbReference type="EC" id="6.5.1.4"/>
    </reaction>
</comment>
<sequence>MKWIEIDGSQGEGGGQVLRSALTLSMLYRQPVEIRNIRAGRKKPGLLRQHLTCVQAAKDISQARCEGDSLGSTSVRFAPGAICPGEYQFAVGSAGSTVLVCQTILLPLVMTGQSATVEFEGGTHNGLSPSLTFFQDAFLAVLKQMGIHCEVQVASLGFNPAGGGRWRLSLFPTSHLEPFQLEQPGADFAQLPGHRRIRVIMSDLPSHIAEREIEATRKKLGWDETAADIHWVTSSCSGNSLHLSIDCGTYLSMFEAVGQYGTSAERVARRSAGKLQSYLRSGAAIEEHLADQLLLPMIVAGSGRFTTTRPSQHTLTNIDVIRQMTGVNIQVVPLDEELWEIVLEENHVSPQ</sequence>
<reference evidence="9 10" key="1">
    <citation type="submission" date="2017-05" db="EMBL/GenBank/DDBJ databases">
        <authorList>
            <person name="Song R."/>
            <person name="Chenine A.L."/>
            <person name="Ruprecht R.M."/>
        </authorList>
    </citation>
    <scope>NUCLEOTIDE SEQUENCE [LARGE SCALE GENOMIC DNA]</scope>
    <source>
        <strain evidence="9 10">CECT 7927</strain>
    </source>
</reference>
<dbReference type="InterPro" id="IPR023797">
    <property type="entry name" value="RNA3'_phos_cyclase_dom"/>
</dbReference>
<dbReference type="InterPro" id="IPR013792">
    <property type="entry name" value="RNA3'P_cycl/enolpyr_Trfase_a/b"/>
</dbReference>
<reference evidence="8 11" key="2">
    <citation type="submission" date="2023-11" db="EMBL/GenBank/DDBJ databases">
        <title>Plant-associative lifestyle of Vibrio porteresiae and its evolutionary dynamics.</title>
        <authorList>
            <person name="Rameshkumar N."/>
            <person name="Kirti K."/>
        </authorList>
    </citation>
    <scope>NUCLEOTIDE SEQUENCE [LARGE SCALE GENOMIC DNA]</scope>
    <source>
        <strain evidence="8 11">MSSRF38</strain>
    </source>
</reference>
<dbReference type="OrthoDB" id="9789235at2"/>
<evidence type="ECO:0000313" key="8">
    <source>
        <dbReference type="EMBL" id="MDW6002510.1"/>
    </source>
</evidence>
<evidence type="ECO:0000256" key="5">
    <source>
        <dbReference type="NCBIfam" id="TIGR03399"/>
    </source>
</evidence>
<dbReference type="InterPro" id="IPR036553">
    <property type="entry name" value="RPTC_insert"/>
</dbReference>
<dbReference type="EC" id="6.5.1.4" evidence="5"/>
<evidence type="ECO:0000259" key="7">
    <source>
        <dbReference type="Pfam" id="PF05189"/>
    </source>
</evidence>
<protein>
    <recommendedName>
        <fullName evidence="5">RNA 3'-terminal phosphate cyclase</fullName>
        <ecNumber evidence="5">6.5.1.4</ecNumber>
    </recommendedName>
</protein>
<evidence type="ECO:0000259" key="6">
    <source>
        <dbReference type="Pfam" id="PF01137"/>
    </source>
</evidence>